<evidence type="ECO:0000313" key="1">
    <source>
        <dbReference type="EMBL" id="GIE97653.1"/>
    </source>
</evidence>
<dbReference type="EMBL" id="BOMV01000057">
    <property type="protein sequence ID" value="GIE97653.1"/>
    <property type="molecule type" value="Genomic_DNA"/>
</dbReference>
<comment type="caution">
    <text evidence="1">The sequence shown here is derived from an EMBL/GenBank/DDBJ whole genome shotgun (WGS) entry which is preliminary data.</text>
</comment>
<keyword evidence="2" id="KW-1185">Reference proteome</keyword>
<reference evidence="1" key="1">
    <citation type="submission" date="2021-01" db="EMBL/GenBank/DDBJ databases">
        <title>Whole genome shotgun sequence of Actinoplanes rishiriensis NBRC 108556.</title>
        <authorList>
            <person name="Komaki H."/>
            <person name="Tamura T."/>
        </authorList>
    </citation>
    <scope>NUCLEOTIDE SEQUENCE</scope>
    <source>
        <strain evidence="1">NBRC 108556</strain>
    </source>
</reference>
<protein>
    <submittedName>
        <fullName evidence="1">Uncharacterized protein</fullName>
    </submittedName>
</protein>
<dbReference type="Proteomes" id="UP000636960">
    <property type="component" value="Unassembled WGS sequence"/>
</dbReference>
<evidence type="ECO:0000313" key="2">
    <source>
        <dbReference type="Proteomes" id="UP000636960"/>
    </source>
</evidence>
<organism evidence="1 2">
    <name type="scientific">Paractinoplanes rishiriensis</name>
    <dbReference type="NCBI Taxonomy" id="1050105"/>
    <lineage>
        <taxon>Bacteria</taxon>
        <taxon>Bacillati</taxon>
        <taxon>Actinomycetota</taxon>
        <taxon>Actinomycetes</taxon>
        <taxon>Micromonosporales</taxon>
        <taxon>Micromonosporaceae</taxon>
        <taxon>Paractinoplanes</taxon>
    </lineage>
</organism>
<sequence length="209" mass="24114">MFVQWCVKGLSLQDDDAACRIIDDRQGLVCQWWRTSVDIDPAEVADKLTPQALDQHVNHFTDPDPSTGRPFNQVSPFISLSAGTVERDAVARTNWVRRARRTALHFGTEFGWKTTAYLYPCWVILAPRNAVEIQHVAEEVRDLNTYRHYSPFQTEGEIVAKIEVPDNHIQCCEKWELVGGPAGFYRRVWSHPNPRFVRPERLTNVRELI</sequence>
<proteinExistence type="predicted"/>
<accession>A0A919K2Y4</accession>
<dbReference type="AlphaFoldDB" id="A0A919K2Y4"/>
<gene>
    <name evidence="1" type="ORF">Ari01nite_51180</name>
</gene>
<name>A0A919K2Y4_9ACTN</name>